<organism evidence="1 2">
    <name type="scientific">Phytophthora boehmeriae</name>
    <dbReference type="NCBI Taxonomy" id="109152"/>
    <lineage>
        <taxon>Eukaryota</taxon>
        <taxon>Sar</taxon>
        <taxon>Stramenopiles</taxon>
        <taxon>Oomycota</taxon>
        <taxon>Peronosporomycetes</taxon>
        <taxon>Peronosporales</taxon>
        <taxon>Peronosporaceae</taxon>
        <taxon>Phytophthora</taxon>
    </lineage>
</organism>
<dbReference type="OrthoDB" id="162255at2759"/>
<name>A0A8T1WNW1_9STRA</name>
<reference evidence="1" key="1">
    <citation type="submission" date="2021-02" db="EMBL/GenBank/DDBJ databases">
        <authorList>
            <person name="Palmer J.M."/>
        </authorList>
    </citation>
    <scope>NUCLEOTIDE SEQUENCE</scope>
    <source>
        <strain evidence="1">SCRP23</strain>
    </source>
</reference>
<sequence>MFNSSEDYRDAVANQTSWISRWVLSEQGRRTLKKDIPRLLMYNLVSPMDYGSSLRSSNVRRRRNRAARMFLTDNLALPLLKTIGNVAWNLIDSHYVGYFEDEIFAQRLKMMNSSEMIAAFNLTPSMNDSWVDDEEESRPNVVLAYEDDGQSKRAFLYAQYTTGFSPFEGYADKYYNLDAVKR</sequence>
<accession>A0A8T1WNW1</accession>
<dbReference type="Proteomes" id="UP000693981">
    <property type="component" value="Unassembled WGS sequence"/>
</dbReference>
<protein>
    <submittedName>
        <fullName evidence="1">Uncharacterized protein</fullName>
    </submittedName>
</protein>
<keyword evidence="2" id="KW-1185">Reference proteome</keyword>
<proteinExistence type="predicted"/>
<dbReference type="AlphaFoldDB" id="A0A8T1WNW1"/>
<gene>
    <name evidence="1" type="ORF">PHYBOEH_004515</name>
</gene>
<evidence type="ECO:0000313" key="1">
    <source>
        <dbReference type="EMBL" id="KAG7394891.1"/>
    </source>
</evidence>
<comment type="caution">
    <text evidence="1">The sequence shown here is derived from an EMBL/GenBank/DDBJ whole genome shotgun (WGS) entry which is preliminary data.</text>
</comment>
<dbReference type="EMBL" id="JAGDFL010000238">
    <property type="protein sequence ID" value="KAG7394891.1"/>
    <property type="molecule type" value="Genomic_DNA"/>
</dbReference>
<evidence type="ECO:0000313" key="2">
    <source>
        <dbReference type="Proteomes" id="UP000693981"/>
    </source>
</evidence>